<dbReference type="EMBL" id="JAKUML010000004">
    <property type="protein sequence ID" value="MCJ8145943.1"/>
    <property type="molecule type" value="Genomic_DNA"/>
</dbReference>
<sequence>MRLKAENLTTQEKLQEFDQWLTAKLDKIKDSDKFNSEITSLCNCISTLAPYLNMFSEPATCSINTLISAVTDASLEIISRTDFGSDENTICNFYDSFFNLLFLTSGATDNNLKNHFLIKLREDGIAAQIPKRSEIKKQILFKLSDIPSTTKSDYISRTLASCYVGTQYPEAVKTEPFFDLEVYFKIFLEEYTKLILEDEEDLLQFWAICHSFIQLSNRPNGHNLGKYLLNSCTIFKVRGSVSASGGHITEAILREKLSKIGLRADVDFNTNDVKIGNDEIIEDGKRKKKTRAYDFVIPYRIENWEPKPKLFIQSQFYTGDSGSVSHKVIDQTQSSRSFTLTKYPNAKFIEYLDGAGYYASLRGDLEHMLSFDNTESFFQVKSILIRLRREFQKIDFLTAIEIQHAILTNLSSSYESVINSLQNDGYSSIEIERAIKISLENGLITINDKNIFSIPSHHIPIARRLLILDIASNSSSRLTSTEKSSQKFILIPGFGADFGIRESLLSNLVCDICKNTNIQSTEFIEDIEWLLDEGVFKRY</sequence>
<protein>
    <submittedName>
        <fullName evidence="1">Uncharacterized protein</fullName>
    </submittedName>
</protein>
<organism evidence="1 2">
    <name type="scientific">Acinetobacter sedimenti</name>
    <dbReference type="NCBI Taxonomy" id="2919922"/>
    <lineage>
        <taxon>Bacteria</taxon>
        <taxon>Pseudomonadati</taxon>
        <taxon>Pseudomonadota</taxon>
        <taxon>Gammaproteobacteria</taxon>
        <taxon>Moraxellales</taxon>
        <taxon>Moraxellaceae</taxon>
        <taxon>Acinetobacter</taxon>
    </lineage>
</organism>
<evidence type="ECO:0000313" key="1">
    <source>
        <dbReference type="EMBL" id="MCJ8145943.1"/>
    </source>
</evidence>
<name>A0A9X2B5T4_9GAMM</name>
<reference evidence="1" key="1">
    <citation type="submission" date="2022-02" db="EMBL/GenBank/DDBJ databases">
        <title>Acinetobacter A3.8 sp. nov., isolated from Sediment (Zhairuo Island).</title>
        <authorList>
            <person name="Zheng K."/>
        </authorList>
    </citation>
    <scope>NUCLEOTIDE SEQUENCE</scope>
    <source>
        <strain evidence="1">A3.8</strain>
    </source>
</reference>
<accession>A0A9X2B5T4</accession>
<gene>
    <name evidence="1" type="ORF">MKI79_03300</name>
</gene>
<dbReference type="AlphaFoldDB" id="A0A9X2B5T4"/>
<comment type="caution">
    <text evidence="1">The sequence shown here is derived from an EMBL/GenBank/DDBJ whole genome shotgun (WGS) entry which is preliminary data.</text>
</comment>
<dbReference type="RefSeq" id="WP_241570645.1">
    <property type="nucleotide sequence ID" value="NZ_JAKUML010000004.1"/>
</dbReference>
<evidence type="ECO:0000313" key="2">
    <source>
        <dbReference type="Proteomes" id="UP001139701"/>
    </source>
</evidence>
<proteinExistence type="predicted"/>
<dbReference type="Proteomes" id="UP001139701">
    <property type="component" value="Unassembled WGS sequence"/>
</dbReference>
<keyword evidence="2" id="KW-1185">Reference proteome</keyword>